<keyword evidence="2" id="KW-1185">Reference proteome</keyword>
<evidence type="ECO:0000313" key="2">
    <source>
        <dbReference type="Proteomes" id="UP001560045"/>
    </source>
</evidence>
<dbReference type="RefSeq" id="WP_369204811.1">
    <property type="nucleotide sequence ID" value="NZ_JBFNXQ010000016.1"/>
</dbReference>
<dbReference type="Proteomes" id="UP001560045">
    <property type="component" value="Unassembled WGS sequence"/>
</dbReference>
<comment type="caution">
    <text evidence="1">The sequence shown here is derived from an EMBL/GenBank/DDBJ whole genome shotgun (WGS) entry which is preliminary data.</text>
</comment>
<organism evidence="1 2">
    <name type="scientific">Geodermatophilus maliterrae</name>
    <dbReference type="NCBI Taxonomy" id="3162531"/>
    <lineage>
        <taxon>Bacteria</taxon>
        <taxon>Bacillati</taxon>
        <taxon>Actinomycetota</taxon>
        <taxon>Actinomycetes</taxon>
        <taxon>Geodermatophilales</taxon>
        <taxon>Geodermatophilaceae</taxon>
        <taxon>Geodermatophilus</taxon>
    </lineage>
</organism>
<evidence type="ECO:0000313" key="1">
    <source>
        <dbReference type="EMBL" id="MEX5718199.1"/>
    </source>
</evidence>
<sequence>MSTPATGGWDGERQIAALGVELAHVRARGLDSLDLPLGGHGPVAAPILELLARAYSDDWATARGPHIRQLLLDGLAAWQGQGHQSEAALVRRLFFPPDGTPADASLPGRLLDAAEEASGRSKASFEKHRRAAFRLFAAFLIDFVELGARAPSSLPPAVVSDGPPAARGRRRRRLLRSATAVAGGVGVALVVGLHPDSAEASATFRFDALGGGSPYIRVFPGVGPDDLVHNGTFMDGQTVPAVCKTTGRLVVSDPSVGERPRQSDVWVQIIGSPGLTQFARLTYGDIDPQALAALPEC</sequence>
<reference evidence="1 2" key="1">
    <citation type="submission" date="2024-06" db="EMBL/GenBank/DDBJ databases">
        <title>Draft genome sequence of Geodermatophilus badlandi, a novel member of the Geodermatophilaceae isolated from badland sedimentary rocks in the Red desert, Wyoming, USA.</title>
        <authorList>
            <person name="Ben Tekaya S."/>
            <person name="Nouioui I."/>
            <person name="Flores G.M."/>
            <person name="Shaal M.N."/>
            <person name="Bredoire F."/>
            <person name="Basile F."/>
            <person name="Van Diepen L."/>
            <person name="Ward N.L."/>
        </authorList>
    </citation>
    <scope>NUCLEOTIDE SEQUENCE [LARGE SCALE GENOMIC DNA]</scope>
    <source>
        <strain evidence="1 2">WL48A</strain>
    </source>
</reference>
<accession>A0ABV3XCA7</accession>
<proteinExistence type="predicted"/>
<protein>
    <submittedName>
        <fullName evidence="1">Uncharacterized protein</fullName>
    </submittedName>
</protein>
<gene>
    <name evidence="1" type="ORF">ABQ292_07425</name>
</gene>
<name>A0ABV3XCA7_9ACTN</name>
<dbReference type="EMBL" id="JBFNXQ010000016">
    <property type="protein sequence ID" value="MEX5718199.1"/>
    <property type="molecule type" value="Genomic_DNA"/>
</dbReference>